<reference evidence="1" key="2">
    <citation type="submission" date="2017-08" db="EMBL/GenBank/DDBJ databases">
        <authorList>
            <person name="de Groot N.N."/>
        </authorList>
    </citation>
    <scope>NUCLEOTIDE SEQUENCE</scope>
    <source>
        <strain evidence="1">OS</strain>
    </source>
</reference>
<organism evidence="1 3">
    <name type="scientific">Candidatus Thermochlorobacter aerophilus</name>
    <dbReference type="NCBI Taxonomy" id="1868324"/>
    <lineage>
        <taxon>Bacteria</taxon>
        <taxon>Pseudomonadati</taxon>
        <taxon>Chlorobiota</taxon>
        <taxon>Chlorobiia</taxon>
        <taxon>Chlorobiales</taxon>
        <taxon>Candidatus Thermochlorobacteriaceae</taxon>
        <taxon>Candidatus Thermochlorobacter</taxon>
    </lineage>
</organism>
<reference evidence="1 3" key="1">
    <citation type="journal article" date="2011" name="ISME J.">
        <title>Community ecology of hot spring cyanobacterial mats: predominant populations and their functional potential.</title>
        <authorList>
            <person name="Klatt C.G."/>
            <person name="Wood J.M."/>
            <person name="Rusch D.B."/>
            <person name="Bateson M.M."/>
            <person name="Hamamura N."/>
            <person name="Heidelberg J.F."/>
            <person name="Grossman A.R."/>
            <person name="Bhaya D."/>
            <person name="Cohan F.M."/>
            <person name="Kuhl M."/>
            <person name="Bryant D.A."/>
            <person name="Ward D.M."/>
        </authorList>
    </citation>
    <scope>NUCLEOTIDE SEQUENCE [LARGE SCALE GENOMIC DNA]</scope>
    <source>
        <strain evidence="1">OS</strain>
    </source>
</reference>
<sequence length="115" mass="13319">MSSYIALFIPDLIFRTQVRLAMQDTPYELKFCISPDTLSEAHPPALAVFDLSFGELDQLERFRQRFPNVPTLAFLPHMQTQLYEQARTMGCTKVVSRFEFSKNIRKLLMELASNV</sequence>
<dbReference type="Proteomes" id="UP000266389">
    <property type="component" value="Unassembled WGS sequence"/>
</dbReference>
<evidence type="ECO:0000313" key="3">
    <source>
        <dbReference type="Proteomes" id="UP000266389"/>
    </source>
</evidence>
<proteinExistence type="predicted"/>
<evidence type="ECO:0000313" key="1">
    <source>
        <dbReference type="EMBL" id="RFM25371.1"/>
    </source>
</evidence>
<comment type="caution">
    <text evidence="1">The sequence shown here is derived from an EMBL/GenBank/DDBJ whole genome shotgun (WGS) entry which is preliminary data.</text>
</comment>
<dbReference type="EMBL" id="PHFL01000001">
    <property type="protein sequence ID" value="RFM25509.1"/>
    <property type="molecule type" value="Genomic_DNA"/>
</dbReference>
<dbReference type="AlphaFoldDB" id="A0A395M3V3"/>
<gene>
    <name evidence="2" type="ORF">D0433_00310</name>
    <name evidence="1" type="ORF">D0433_01780</name>
</gene>
<evidence type="ECO:0008006" key="4">
    <source>
        <dbReference type="Google" id="ProtNLM"/>
    </source>
</evidence>
<protein>
    <recommendedName>
        <fullName evidence="4">Response regulator</fullName>
    </recommendedName>
</protein>
<dbReference type="EMBL" id="PHFL01000007">
    <property type="protein sequence ID" value="RFM25371.1"/>
    <property type="molecule type" value="Genomic_DNA"/>
</dbReference>
<accession>A0A395M3V3</accession>
<dbReference type="InterPro" id="IPR011006">
    <property type="entry name" value="CheY-like_superfamily"/>
</dbReference>
<dbReference type="SUPFAM" id="SSF52172">
    <property type="entry name" value="CheY-like"/>
    <property type="match status" value="1"/>
</dbReference>
<name>A0A395M3V3_9BACT</name>
<evidence type="ECO:0000313" key="2">
    <source>
        <dbReference type="EMBL" id="RFM25509.1"/>
    </source>
</evidence>